<dbReference type="InterPro" id="IPR029061">
    <property type="entry name" value="THDP-binding"/>
</dbReference>
<dbReference type="CDD" id="cd02008">
    <property type="entry name" value="TPP_IOR_alpha"/>
    <property type="match status" value="1"/>
</dbReference>
<dbReference type="Proteomes" id="UP001198163">
    <property type="component" value="Unassembled WGS sequence"/>
</dbReference>
<evidence type="ECO:0000259" key="5">
    <source>
        <dbReference type="Pfam" id="PF02775"/>
    </source>
</evidence>
<comment type="catalytic activity">
    <reaction evidence="3">
        <text>indole-3-pyruvate + 2 oxidized [2Fe-2S]-[ferredoxin] + CoA = (indol-3-yl)acetyl-CoA + 2 reduced [2Fe-2S]-[ferredoxin] + CO2 + H(+)</text>
        <dbReference type="Rhea" id="RHEA:12645"/>
        <dbReference type="Rhea" id="RHEA-COMP:10000"/>
        <dbReference type="Rhea" id="RHEA-COMP:10001"/>
        <dbReference type="ChEBI" id="CHEBI:15378"/>
        <dbReference type="ChEBI" id="CHEBI:16526"/>
        <dbReference type="ChEBI" id="CHEBI:17640"/>
        <dbReference type="ChEBI" id="CHEBI:33737"/>
        <dbReference type="ChEBI" id="CHEBI:33738"/>
        <dbReference type="ChEBI" id="CHEBI:57271"/>
        <dbReference type="ChEBI" id="CHEBI:57287"/>
        <dbReference type="EC" id="1.2.7.8"/>
    </reaction>
</comment>
<comment type="caution">
    <text evidence="6">The sequence shown here is derived from an EMBL/GenBank/DDBJ whole genome shotgun (WGS) entry which is preliminary data.</text>
</comment>
<dbReference type="GO" id="GO:0044281">
    <property type="term" value="P:small molecule metabolic process"/>
    <property type="evidence" value="ECO:0007669"/>
    <property type="project" value="UniProtKB-ARBA"/>
</dbReference>
<evidence type="ECO:0000256" key="2">
    <source>
        <dbReference type="ARBA" id="ARBA00023002"/>
    </source>
</evidence>
<dbReference type="GO" id="GO:0046872">
    <property type="term" value="F:metal ion binding"/>
    <property type="evidence" value="ECO:0007669"/>
    <property type="project" value="UniProtKB-UniRule"/>
</dbReference>
<dbReference type="AlphaFoldDB" id="A0AAE3EJA6"/>
<dbReference type="PIRSF" id="PIRSF006439">
    <property type="entry name" value="Indolepyruvate_ferr_oxidored"/>
    <property type="match status" value="1"/>
</dbReference>
<keyword evidence="1 3" id="KW-0479">Metal-binding</keyword>
<keyword evidence="3" id="KW-0408">Iron</keyword>
<dbReference type="GO" id="GO:0030976">
    <property type="term" value="F:thiamine pyrophosphate binding"/>
    <property type="evidence" value="ECO:0007669"/>
    <property type="project" value="InterPro"/>
</dbReference>
<keyword evidence="2 3" id="KW-0560">Oxidoreductase</keyword>
<dbReference type="RefSeq" id="WP_230756739.1">
    <property type="nucleotide sequence ID" value="NZ_JAINWA010000003.1"/>
</dbReference>
<evidence type="ECO:0000313" key="7">
    <source>
        <dbReference type="Proteomes" id="UP001198163"/>
    </source>
</evidence>
<evidence type="ECO:0000256" key="1">
    <source>
        <dbReference type="ARBA" id="ARBA00022723"/>
    </source>
</evidence>
<keyword evidence="3" id="KW-0004">4Fe-4S</keyword>
<name>A0AAE3EJA6_9SPIR</name>
<dbReference type="CDD" id="cd07034">
    <property type="entry name" value="TPP_PYR_PFOR_IOR-alpha_like"/>
    <property type="match status" value="1"/>
</dbReference>
<dbReference type="Pfam" id="PF01855">
    <property type="entry name" value="POR_N"/>
    <property type="match status" value="1"/>
</dbReference>
<dbReference type="EMBL" id="JAINWA010000003">
    <property type="protein sequence ID" value="MCD1655486.1"/>
    <property type="molecule type" value="Genomic_DNA"/>
</dbReference>
<dbReference type="GO" id="GO:0051539">
    <property type="term" value="F:4 iron, 4 sulfur cluster binding"/>
    <property type="evidence" value="ECO:0007669"/>
    <property type="project" value="UniProtKB-UniRule"/>
</dbReference>
<comment type="function">
    <text evidence="3">Catalyzes the ferredoxin-dependent oxidative decarboxylation of arylpyruvates.</text>
</comment>
<accession>A0AAE3EJA6</accession>
<dbReference type="InterPro" id="IPR002880">
    <property type="entry name" value="Pyrv_Fd/Flavodoxin_OxRdtase_N"/>
</dbReference>
<feature type="domain" description="Pyruvate flavodoxin/ferredoxin oxidoreductase pyrimidine binding" evidence="4">
    <location>
        <begin position="15"/>
        <end position="183"/>
    </location>
</feature>
<reference evidence="6" key="1">
    <citation type="submission" date="2021-08" db="EMBL/GenBank/DDBJ databases">
        <title>Comparative analyses of Brucepasteria parasyntrophica and Teretinema zuelzerae.</title>
        <authorList>
            <person name="Song Y."/>
            <person name="Brune A."/>
        </authorList>
    </citation>
    <scope>NUCLEOTIDE SEQUENCE</scope>
    <source>
        <strain evidence="6">DSM 1903</strain>
    </source>
</reference>
<keyword evidence="3" id="KW-0813">Transport</keyword>
<evidence type="ECO:0000313" key="6">
    <source>
        <dbReference type="EMBL" id="MCD1655486.1"/>
    </source>
</evidence>
<dbReference type="Gene3D" id="3.40.50.970">
    <property type="match status" value="2"/>
</dbReference>
<dbReference type="EC" id="1.2.7.8" evidence="3"/>
<evidence type="ECO:0000256" key="3">
    <source>
        <dbReference type="PIRNR" id="PIRNR006439"/>
    </source>
</evidence>
<keyword evidence="3" id="KW-0411">Iron-sulfur</keyword>
<organism evidence="6 7">
    <name type="scientific">Teretinema zuelzerae</name>
    <dbReference type="NCBI Taxonomy" id="156"/>
    <lineage>
        <taxon>Bacteria</taxon>
        <taxon>Pseudomonadati</taxon>
        <taxon>Spirochaetota</taxon>
        <taxon>Spirochaetia</taxon>
        <taxon>Spirochaetales</taxon>
        <taxon>Treponemataceae</taxon>
        <taxon>Teretinema</taxon>
    </lineage>
</organism>
<dbReference type="InterPro" id="IPR011766">
    <property type="entry name" value="TPP_enzyme_TPP-bd"/>
</dbReference>
<keyword evidence="3" id="KW-0249">Electron transport</keyword>
<sequence length="554" mass="59319">MKELVLLGDEALALGALHAGVSGSYGYPGTPSTEILEYLVDEFETRGGPVARWCANEKTAYESALGVSFAGKRSIVTMKHVGLNVAADPFMNSSLCQIKGGLICVVADDPSMHSSQGEQDTRYYADFAMVPLFEPVNQQEAYEMVAEAFELSERLAVPVIMRMVTRLAHSRAVVHVADTARAQNALEKGSPADWMLLPALARKNYAKMLDKQTTLREWAKDYPRNTLALNPARKDLAIVTSGLGKNYLAENMAEYADLCGKEGLPSILHVAALPFPADLIRSLAEKVETILVIEEGMPFLERQLAGILPGRVKVIGKLTGSLPRTGELNPELVRAALGLPARATALDGFKMPALSARPPQLCKGCPHHDSYSALNLAVERLNAKEGKVSTVVAADIGCYALGAVAPLKAIETIVCMGASIGMARGAADAGYKYAFGVIGDSTFLHSGLTGIVDAVASKTPMTVIILDNSIVAMTGCQPTMLPSNQLEKAVIGLGVDPAHLRVIEAKPNMIEQNAAVFMEEAEHRGLSVIIMVRECLEAHRLRKKKESAAGEASK</sequence>
<dbReference type="InterPro" id="IPR045025">
    <property type="entry name" value="HACL1-like"/>
</dbReference>
<evidence type="ECO:0000259" key="4">
    <source>
        <dbReference type="Pfam" id="PF01855"/>
    </source>
</evidence>
<dbReference type="InterPro" id="IPR017721">
    <property type="entry name" value="IorA"/>
</dbReference>
<feature type="domain" description="Thiamine pyrophosphate enzyme TPP-binding" evidence="5">
    <location>
        <begin position="395"/>
        <end position="482"/>
    </location>
</feature>
<keyword evidence="7" id="KW-1185">Reference proteome</keyword>
<dbReference type="PANTHER" id="PTHR43710:SF5">
    <property type="entry name" value="INDOLEPYRUVATE FERREDOXIN OXIDOREDUCTASE ALPHA SUBUNIT"/>
    <property type="match status" value="1"/>
</dbReference>
<dbReference type="Pfam" id="PF02775">
    <property type="entry name" value="TPP_enzyme_C"/>
    <property type="match status" value="1"/>
</dbReference>
<dbReference type="FunFam" id="3.40.50.970:FF:000039">
    <property type="entry name" value="Indolepyruvate oxidoreductase subunit IorA"/>
    <property type="match status" value="1"/>
</dbReference>
<protein>
    <recommendedName>
        <fullName evidence="3">Indolepyruvate oxidoreductase subunit IorA</fullName>
        <shortName evidence="3">IOR</shortName>
        <ecNumber evidence="3">1.2.7.8</ecNumber>
    </recommendedName>
    <alternativeName>
        <fullName evidence="3">Indolepyruvate ferredoxin oxidoreductase subunit alpha</fullName>
    </alternativeName>
</protein>
<dbReference type="PANTHER" id="PTHR43710">
    <property type="entry name" value="2-HYDROXYACYL-COA LYASE"/>
    <property type="match status" value="1"/>
</dbReference>
<dbReference type="GO" id="GO:0043805">
    <property type="term" value="F:indolepyruvate ferredoxin oxidoreductase activity"/>
    <property type="evidence" value="ECO:0007669"/>
    <property type="project" value="UniProtKB-UniRule"/>
</dbReference>
<proteinExistence type="predicted"/>
<comment type="cofactor">
    <cofactor evidence="3">
        <name>[4Fe-4S] cluster</name>
        <dbReference type="ChEBI" id="CHEBI:49883"/>
    </cofactor>
    <text evidence="3">Binds 2 [4Fe-4S] clusters. In this family the first cluster has a non-standard and varying [4Fe-4S] binding motif CX(2)CX(2)CX(4-5)CP.</text>
</comment>
<dbReference type="SUPFAM" id="SSF52518">
    <property type="entry name" value="Thiamin diphosphate-binding fold (THDP-binding)"/>
    <property type="match status" value="2"/>
</dbReference>
<gene>
    <name evidence="6" type="ORF">K7J14_12350</name>
</gene>